<accession>A0A7I7ZTX3</accession>
<evidence type="ECO:0000313" key="2">
    <source>
        <dbReference type="Proteomes" id="UP000309984"/>
    </source>
</evidence>
<dbReference type="InterPro" id="IPR011335">
    <property type="entry name" value="Restrct_endonuc-II-like"/>
</dbReference>
<sequence>MREIIVGTEALSRGAVTRHALQTKFVKLHQNVYAPKGLTLTAYDRAVAAWLWSGRRATLAGLSAAAAFGTRWLPADAKPELARVYQSSTSRIVIHIGEITDDELTVVDAMSCTTPARTAYDLGRRLPFETAVIRIDALLNATGTTVTAVSAIAERYAGARGIRRLRTALVVADAGAESPQETRLRLLLVHSGLPRPETQIPVVDQWGRVRRRIDMGYPQWRVGIEYDGEQHWTDARQHEEDIERLEFLAAQGWTIIRVSRNQLRYRQSEVLQRVRAALAAAGCHATSPK</sequence>
<dbReference type="Gene3D" id="3.40.960.10">
    <property type="entry name" value="VSR Endonuclease"/>
    <property type="match status" value="1"/>
</dbReference>
<dbReference type="Pfam" id="PF18741">
    <property type="entry name" value="MTES_1575"/>
    <property type="match status" value="1"/>
</dbReference>
<gene>
    <name evidence="1" type="ORF">C1S79_22965</name>
</gene>
<dbReference type="Proteomes" id="UP000309984">
    <property type="component" value="Unassembled WGS sequence"/>
</dbReference>
<dbReference type="RefSeq" id="WP_138250644.1">
    <property type="nucleotide sequence ID" value="NZ_AP022616.1"/>
</dbReference>
<name>A0A7I7ZTX3_9MYCO</name>
<comment type="caution">
    <text evidence="1">The sequence shown here is derived from an EMBL/GenBank/DDBJ whole genome shotgun (WGS) entry which is preliminary data.</text>
</comment>
<reference evidence="1 2" key="1">
    <citation type="submission" date="2018-01" db="EMBL/GenBank/DDBJ databases">
        <title>Comparative genomics of Mycobacterium mucogenicum and Mycobacterium neoaurum clade members emphasizing tRNA and non-coding RNA.</title>
        <authorList>
            <person name="Behra P.R.K."/>
            <person name="Pettersson B.M.F."/>
            <person name="Das S."/>
            <person name="Dasgupta S."/>
            <person name="Kirsebom L.A."/>
        </authorList>
    </citation>
    <scope>NUCLEOTIDE SEQUENCE [LARGE SCALE GENOMIC DNA]</scope>
    <source>
        <strain evidence="1 2">DSM 45104</strain>
    </source>
</reference>
<proteinExistence type="predicted"/>
<dbReference type="AlphaFoldDB" id="A0A7I7ZTX3"/>
<protein>
    <submittedName>
        <fullName evidence="1">Uncharacterized protein</fullName>
    </submittedName>
</protein>
<dbReference type="InterPro" id="IPR049468">
    <property type="entry name" value="Restrct_endonuc-II-like_dom"/>
</dbReference>
<organism evidence="1 2">
    <name type="scientific">Mycolicibacterium phocaicum</name>
    <dbReference type="NCBI Taxonomy" id="319706"/>
    <lineage>
        <taxon>Bacteria</taxon>
        <taxon>Bacillati</taxon>
        <taxon>Actinomycetota</taxon>
        <taxon>Actinomycetes</taxon>
        <taxon>Mycobacteriales</taxon>
        <taxon>Mycobacteriaceae</taxon>
        <taxon>Mycolicibacterium</taxon>
    </lineage>
</organism>
<keyword evidence="2" id="KW-1185">Reference proteome</keyword>
<dbReference type="EMBL" id="POTM01000053">
    <property type="protein sequence ID" value="TLH62820.1"/>
    <property type="molecule type" value="Genomic_DNA"/>
</dbReference>
<evidence type="ECO:0000313" key="1">
    <source>
        <dbReference type="EMBL" id="TLH62820.1"/>
    </source>
</evidence>
<dbReference type="SUPFAM" id="SSF52980">
    <property type="entry name" value="Restriction endonuclease-like"/>
    <property type="match status" value="1"/>
</dbReference>